<gene>
    <name evidence="3" type="ORF">AFUS01_LOCUS19185</name>
</gene>
<evidence type="ECO:0000313" key="4">
    <source>
        <dbReference type="Proteomes" id="UP000708208"/>
    </source>
</evidence>
<feature type="coiled-coil region" evidence="1">
    <location>
        <begin position="141"/>
        <end position="182"/>
    </location>
</feature>
<dbReference type="OrthoDB" id="2436455at2759"/>
<name>A0A8J2JZW0_9HEXA</name>
<evidence type="ECO:0000256" key="2">
    <source>
        <dbReference type="SAM" id="MobiDB-lite"/>
    </source>
</evidence>
<comment type="caution">
    <text evidence="3">The sequence shown here is derived from an EMBL/GenBank/DDBJ whole genome shotgun (WGS) entry which is preliminary data.</text>
</comment>
<reference evidence="3" key="1">
    <citation type="submission" date="2021-06" db="EMBL/GenBank/DDBJ databases">
        <authorList>
            <person name="Hodson N. C."/>
            <person name="Mongue J. A."/>
            <person name="Jaron S. K."/>
        </authorList>
    </citation>
    <scope>NUCLEOTIDE SEQUENCE</scope>
</reference>
<keyword evidence="4" id="KW-1185">Reference proteome</keyword>
<feature type="coiled-coil region" evidence="1">
    <location>
        <begin position="79"/>
        <end position="106"/>
    </location>
</feature>
<dbReference type="Proteomes" id="UP000708208">
    <property type="component" value="Unassembled WGS sequence"/>
</dbReference>
<keyword evidence="1" id="KW-0175">Coiled coil</keyword>
<organism evidence="3 4">
    <name type="scientific">Allacma fusca</name>
    <dbReference type="NCBI Taxonomy" id="39272"/>
    <lineage>
        <taxon>Eukaryota</taxon>
        <taxon>Metazoa</taxon>
        <taxon>Ecdysozoa</taxon>
        <taxon>Arthropoda</taxon>
        <taxon>Hexapoda</taxon>
        <taxon>Collembola</taxon>
        <taxon>Symphypleona</taxon>
        <taxon>Sminthuridae</taxon>
        <taxon>Allacma</taxon>
    </lineage>
</organism>
<feature type="compositionally biased region" description="Polar residues" evidence="2">
    <location>
        <begin position="230"/>
        <end position="244"/>
    </location>
</feature>
<accession>A0A8J2JZW0</accession>
<sequence>SENVDMEKISKLNEELKYLRRENNMKLWDLEVARSSIRNLEQNLTLMRENWVRTELKVKSRGKKIDKGTHVNFGVHEELLEKEKLISNFQEKIKLLEHRNDLQLEKCKENGIQESKHKYRERFETYRKQVASIIKQEGDATTKLKKNLGDANARIRQLETEIDSLNREIGQLRRECRQSQLTISSFKEKEKHAMKSQKQLEPSKKCDPEEATKKSVHFETPKKNLKRNSAETPSVSLPASPTKSNPRRSLPASGASRFDEGFFMTPRLKKLPDDRVCLDDNRKSELCRRNSMVPPHMKSCYPMEYIVCEELEVETLFKPPVTKTNGFARKVEVAVTQSAPNSPMCQRRNGKLMVRFENRL</sequence>
<feature type="compositionally biased region" description="Basic and acidic residues" evidence="2">
    <location>
        <begin position="201"/>
        <end position="222"/>
    </location>
</feature>
<evidence type="ECO:0000256" key="1">
    <source>
        <dbReference type="SAM" id="Coils"/>
    </source>
</evidence>
<evidence type="ECO:0000313" key="3">
    <source>
        <dbReference type="EMBL" id="CAG7730553.1"/>
    </source>
</evidence>
<protein>
    <submittedName>
        <fullName evidence="3">Uncharacterized protein</fullName>
    </submittedName>
</protein>
<feature type="non-terminal residue" evidence="3">
    <location>
        <position position="1"/>
    </location>
</feature>
<dbReference type="EMBL" id="CAJVCH010196375">
    <property type="protein sequence ID" value="CAG7730553.1"/>
    <property type="molecule type" value="Genomic_DNA"/>
</dbReference>
<proteinExistence type="predicted"/>
<feature type="region of interest" description="Disordered" evidence="2">
    <location>
        <begin position="183"/>
        <end position="257"/>
    </location>
</feature>
<dbReference type="AlphaFoldDB" id="A0A8J2JZW0"/>